<dbReference type="SMART" id="SM00650">
    <property type="entry name" value="rADc"/>
    <property type="match status" value="1"/>
</dbReference>
<feature type="binding site" evidence="7 8">
    <location>
        <position position="53"/>
    </location>
    <ligand>
        <name>S-adenosyl-L-methionine</name>
        <dbReference type="ChEBI" id="CHEBI:59789"/>
    </ligand>
</feature>
<reference evidence="10 11" key="1">
    <citation type="submission" date="2020-08" db="EMBL/GenBank/DDBJ databases">
        <title>Complete genome sequence of Entomobacter blattae G55GP.</title>
        <authorList>
            <person name="Poehlein A."/>
            <person name="Guzman J."/>
            <person name="Daniel R."/>
            <person name="Vilcinskas A."/>
        </authorList>
    </citation>
    <scope>NUCLEOTIDE SEQUENCE [LARGE SCALE GENOMIC DNA]</scope>
    <source>
        <strain evidence="10 11">G55GP</strain>
    </source>
</reference>
<dbReference type="RefSeq" id="WP_203413764.1">
    <property type="nucleotide sequence ID" value="NZ_CP060244.1"/>
</dbReference>
<dbReference type="GO" id="GO:0003723">
    <property type="term" value="F:RNA binding"/>
    <property type="evidence" value="ECO:0007669"/>
    <property type="project" value="UniProtKB-UniRule"/>
</dbReference>
<comment type="similarity">
    <text evidence="7">Belongs to the class I-like SAM-binding methyltransferase superfamily. rRNA adenine N(6)-methyltransferase family. RsmA subfamily.</text>
</comment>
<dbReference type="SUPFAM" id="SSF53335">
    <property type="entry name" value="S-adenosyl-L-methionine-dependent methyltransferases"/>
    <property type="match status" value="1"/>
</dbReference>
<feature type="binding site" evidence="7 8">
    <location>
        <position position="121"/>
    </location>
    <ligand>
        <name>S-adenosyl-L-methionine</name>
        <dbReference type="ChEBI" id="CHEBI:59789"/>
    </ligand>
</feature>
<gene>
    <name evidence="7 10" type="primary">rsmA</name>
    <name evidence="7" type="synonym">ksgA</name>
    <name evidence="10" type="ORF">JGUZn3_24230</name>
</gene>
<keyword evidence="2 7" id="KW-0698">rRNA processing</keyword>
<evidence type="ECO:0000256" key="4">
    <source>
        <dbReference type="ARBA" id="ARBA00022679"/>
    </source>
</evidence>
<dbReference type="EMBL" id="CP060244">
    <property type="protein sequence ID" value="QNT79623.1"/>
    <property type="molecule type" value="Genomic_DNA"/>
</dbReference>
<organism evidence="10 11">
    <name type="scientific">Entomobacter blattae</name>
    <dbReference type="NCBI Taxonomy" id="2762277"/>
    <lineage>
        <taxon>Bacteria</taxon>
        <taxon>Pseudomonadati</taxon>
        <taxon>Pseudomonadota</taxon>
        <taxon>Alphaproteobacteria</taxon>
        <taxon>Acetobacterales</taxon>
        <taxon>Acetobacteraceae</taxon>
        <taxon>Entomobacter</taxon>
    </lineage>
</organism>
<comment type="catalytic activity">
    <reaction evidence="7">
        <text>adenosine(1518)/adenosine(1519) in 16S rRNA + 4 S-adenosyl-L-methionine = N(6)-dimethyladenosine(1518)/N(6)-dimethyladenosine(1519) in 16S rRNA + 4 S-adenosyl-L-homocysteine + 4 H(+)</text>
        <dbReference type="Rhea" id="RHEA:19609"/>
        <dbReference type="Rhea" id="RHEA-COMP:10232"/>
        <dbReference type="Rhea" id="RHEA-COMP:10233"/>
        <dbReference type="ChEBI" id="CHEBI:15378"/>
        <dbReference type="ChEBI" id="CHEBI:57856"/>
        <dbReference type="ChEBI" id="CHEBI:59789"/>
        <dbReference type="ChEBI" id="CHEBI:74411"/>
        <dbReference type="ChEBI" id="CHEBI:74493"/>
        <dbReference type="EC" id="2.1.1.182"/>
    </reaction>
</comment>
<evidence type="ECO:0000256" key="1">
    <source>
        <dbReference type="ARBA" id="ARBA00022490"/>
    </source>
</evidence>
<keyword evidence="4 7" id="KW-0808">Transferase</keyword>
<evidence type="ECO:0000313" key="10">
    <source>
        <dbReference type="EMBL" id="QNT79623.1"/>
    </source>
</evidence>
<protein>
    <recommendedName>
        <fullName evidence="7">Ribosomal RNA small subunit methyltransferase A</fullName>
        <ecNumber evidence="7">2.1.1.182</ecNumber>
    </recommendedName>
    <alternativeName>
        <fullName evidence="7">16S rRNA (adenine(1518)-N(6)/adenine(1519)-N(6))-dimethyltransferase</fullName>
    </alternativeName>
    <alternativeName>
        <fullName evidence="7">16S rRNA dimethyladenosine transferase</fullName>
    </alternativeName>
    <alternativeName>
        <fullName evidence="7">16S rRNA dimethylase</fullName>
    </alternativeName>
    <alternativeName>
        <fullName evidence="7">S-adenosylmethionine-6-N', N'-adenosyl(rRNA) dimethyltransferase</fullName>
    </alternativeName>
</protein>
<keyword evidence="6 7" id="KW-0694">RNA-binding</keyword>
<dbReference type="KEGG" id="ebla:JGUZn3_24230"/>
<comment type="subcellular location">
    <subcellularLocation>
        <location evidence="7">Cytoplasm</location>
    </subcellularLocation>
</comment>
<dbReference type="InterPro" id="IPR023165">
    <property type="entry name" value="rRNA_Ade_diMease-like_C"/>
</dbReference>
<dbReference type="PANTHER" id="PTHR11727:SF7">
    <property type="entry name" value="DIMETHYLADENOSINE TRANSFERASE-RELATED"/>
    <property type="match status" value="1"/>
</dbReference>
<accession>A0A7H1NV13</accession>
<dbReference type="Gene3D" id="1.10.8.100">
    <property type="entry name" value="Ribosomal RNA adenine dimethylase-like, domain 2"/>
    <property type="match status" value="1"/>
</dbReference>
<proteinExistence type="inferred from homology"/>
<dbReference type="GO" id="GO:0005829">
    <property type="term" value="C:cytosol"/>
    <property type="evidence" value="ECO:0007669"/>
    <property type="project" value="TreeGrafter"/>
</dbReference>
<evidence type="ECO:0000256" key="3">
    <source>
        <dbReference type="ARBA" id="ARBA00022603"/>
    </source>
</evidence>
<feature type="binding site" evidence="7 8">
    <location>
        <position position="102"/>
    </location>
    <ligand>
        <name>S-adenosyl-L-methionine</name>
        <dbReference type="ChEBI" id="CHEBI:59789"/>
    </ligand>
</feature>
<dbReference type="GO" id="GO:0052908">
    <property type="term" value="F:16S rRNA (adenine(1518)-N(6)/adenine(1519)-N(6))-dimethyltransferase activity"/>
    <property type="evidence" value="ECO:0007669"/>
    <property type="project" value="UniProtKB-EC"/>
</dbReference>
<dbReference type="Gene3D" id="3.40.50.150">
    <property type="entry name" value="Vaccinia Virus protein VP39"/>
    <property type="match status" value="1"/>
</dbReference>
<feature type="binding site" evidence="7 8">
    <location>
        <position position="26"/>
    </location>
    <ligand>
        <name>S-adenosyl-L-methionine</name>
        <dbReference type="ChEBI" id="CHEBI:59789"/>
    </ligand>
</feature>
<evidence type="ECO:0000256" key="7">
    <source>
        <dbReference type="HAMAP-Rule" id="MF_00607"/>
    </source>
</evidence>
<evidence type="ECO:0000256" key="2">
    <source>
        <dbReference type="ARBA" id="ARBA00022552"/>
    </source>
</evidence>
<keyword evidence="5 7" id="KW-0949">S-adenosyl-L-methionine</keyword>
<evidence type="ECO:0000256" key="6">
    <source>
        <dbReference type="ARBA" id="ARBA00022884"/>
    </source>
</evidence>
<feature type="binding site" evidence="7 8">
    <location>
        <position position="75"/>
    </location>
    <ligand>
        <name>S-adenosyl-L-methionine</name>
        <dbReference type="ChEBI" id="CHEBI:59789"/>
    </ligand>
</feature>
<dbReference type="AlphaFoldDB" id="A0A7H1NV13"/>
<evidence type="ECO:0000256" key="8">
    <source>
        <dbReference type="PROSITE-ProRule" id="PRU01026"/>
    </source>
</evidence>
<dbReference type="InterPro" id="IPR011530">
    <property type="entry name" value="rRNA_adenine_dimethylase"/>
</dbReference>
<dbReference type="EC" id="2.1.1.182" evidence="7"/>
<dbReference type="Pfam" id="PF00398">
    <property type="entry name" value="RrnaAD"/>
    <property type="match status" value="1"/>
</dbReference>
<dbReference type="NCBIfam" id="TIGR00755">
    <property type="entry name" value="ksgA"/>
    <property type="match status" value="1"/>
</dbReference>
<keyword evidence="3 7" id="KW-0489">Methyltransferase</keyword>
<dbReference type="PANTHER" id="PTHR11727">
    <property type="entry name" value="DIMETHYLADENOSINE TRANSFERASE"/>
    <property type="match status" value="1"/>
</dbReference>
<keyword evidence="11" id="KW-1185">Reference proteome</keyword>
<keyword evidence="1 7" id="KW-0963">Cytoplasm</keyword>
<dbReference type="HAMAP" id="MF_00607">
    <property type="entry name" value="16SrRNA_methyltr_A"/>
    <property type="match status" value="1"/>
</dbReference>
<feature type="domain" description="Ribosomal RNA adenine methylase transferase N-terminal" evidence="9">
    <location>
        <begin position="33"/>
        <end position="206"/>
    </location>
</feature>
<evidence type="ECO:0000313" key="11">
    <source>
        <dbReference type="Proteomes" id="UP000516349"/>
    </source>
</evidence>
<sequence length="289" mass="32244">MNPTLPSLREVITRFELNARKSLGQHFLLDPNITRHIVSLAGDISGRFVAEIGPGPGGLTRALLETTAQQVVAVEIDERAVRASQFLTQFYPENKLKVIEADALKTDLPPLLPAPRQIIANLPYNIGTPLLVRWLKQADQWEQMVLMFQEEVALRICAPPNTPHYGRLAVLTQWIAQCSISMHIAAGAFSPPPKVRSAVVRIIPYKKQPAPNLFKAMETITAAAFGQRRKMLRRSLAALNGKMLLESAGIEDTRRGETLTIAEFEQLARHYLNSMTLRQTDSSRHSLEP</sequence>
<dbReference type="CDD" id="cd02440">
    <property type="entry name" value="AdoMet_MTases"/>
    <property type="match status" value="1"/>
</dbReference>
<comment type="function">
    <text evidence="7">Specifically dimethylates two adjacent adenosines (A1518 and A1519) in the loop of a conserved hairpin near the 3'-end of 16S rRNA in the 30S particle. May play a critical role in biogenesis of 30S subunits.</text>
</comment>
<dbReference type="InterPro" id="IPR020598">
    <property type="entry name" value="rRNA_Ade_methylase_Trfase_N"/>
</dbReference>
<dbReference type="Proteomes" id="UP000516349">
    <property type="component" value="Chromosome"/>
</dbReference>
<evidence type="ECO:0000259" key="9">
    <source>
        <dbReference type="SMART" id="SM00650"/>
    </source>
</evidence>
<name>A0A7H1NV13_9PROT</name>
<evidence type="ECO:0000256" key="5">
    <source>
        <dbReference type="ARBA" id="ARBA00022691"/>
    </source>
</evidence>
<dbReference type="InterPro" id="IPR029063">
    <property type="entry name" value="SAM-dependent_MTases_sf"/>
</dbReference>
<dbReference type="PROSITE" id="PS51689">
    <property type="entry name" value="SAM_RNA_A_N6_MT"/>
    <property type="match status" value="1"/>
</dbReference>
<feature type="binding site" evidence="7 8">
    <location>
        <position position="28"/>
    </location>
    <ligand>
        <name>S-adenosyl-L-methionine</name>
        <dbReference type="ChEBI" id="CHEBI:59789"/>
    </ligand>
</feature>
<dbReference type="InterPro" id="IPR001737">
    <property type="entry name" value="KsgA/Erm"/>
</dbReference>